<evidence type="ECO:0008006" key="3">
    <source>
        <dbReference type="Google" id="ProtNLM"/>
    </source>
</evidence>
<name>A0ABQ6FJR8_9CHLR</name>
<dbReference type="RefSeq" id="WP_338247602.1">
    <property type="nucleotide sequence ID" value="NZ_BSRI01000001.1"/>
</dbReference>
<reference evidence="1 2" key="1">
    <citation type="submission" date="2023-02" db="EMBL/GenBank/DDBJ databases">
        <title>Dictyobacter halimunensis sp. nov., a new member of the class Ktedonobacteria from forest soil in a geothermal area.</title>
        <authorList>
            <person name="Rachmania M.K."/>
            <person name="Ningsih F."/>
            <person name="Sakai Y."/>
            <person name="Yabe S."/>
            <person name="Yokota A."/>
            <person name="Sjamsuridzal W."/>
        </authorList>
    </citation>
    <scope>NUCLEOTIDE SEQUENCE [LARGE SCALE GENOMIC DNA]</scope>
    <source>
        <strain evidence="1 2">S3.2.2.5</strain>
    </source>
</reference>
<sequence length="253" mass="29324">MKQILSKEQPIILLLGCSHWANHNRDVFNVQHDNMLTPERQSEIQVCIEKLKRFQPTKVAIEVATEQSHDINEQYHSYRAGNFQLSAEEYHQLGFRIAAAYQHEEMYAINWNESLGFDYGLDVVYEFAQKHQPEIYKQLTGDGRKNLEQAQERLSQATVCEQLLEINDPANLARDHQAYLTMARIGTGKQYVGIGWVQGWYARNLRIFVNLTRIITSPYDRVLVIYGSGHIPLLHQFIHDSGLYKLDAISTYL</sequence>
<dbReference type="Proteomes" id="UP001344906">
    <property type="component" value="Unassembled WGS sequence"/>
</dbReference>
<comment type="caution">
    <text evidence="1">The sequence shown here is derived from an EMBL/GenBank/DDBJ whole genome shotgun (WGS) entry which is preliminary data.</text>
</comment>
<accession>A0ABQ6FJR8</accession>
<protein>
    <recommendedName>
        <fullName evidence="3">Haem-binding uptake Tiki superfamily ChaN domain-containing protein</fullName>
    </recommendedName>
</protein>
<gene>
    <name evidence="1" type="ORF">KDH_07290</name>
</gene>
<dbReference type="InterPro" id="IPR043749">
    <property type="entry name" value="DUF5694"/>
</dbReference>
<evidence type="ECO:0000313" key="1">
    <source>
        <dbReference type="EMBL" id="GLV53878.1"/>
    </source>
</evidence>
<organism evidence="1 2">
    <name type="scientific">Dictyobacter halimunensis</name>
    <dbReference type="NCBI Taxonomy" id="3026934"/>
    <lineage>
        <taxon>Bacteria</taxon>
        <taxon>Bacillati</taxon>
        <taxon>Chloroflexota</taxon>
        <taxon>Ktedonobacteria</taxon>
        <taxon>Ktedonobacterales</taxon>
        <taxon>Dictyobacteraceae</taxon>
        <taxon>Dictyobacter</taxon>
    </lineage>
</organism>
<keyword evidence="2" id="KW-1185">Reference proteome</keyword>
<evidence type="ECO:0000313" key="2">
    <source>
        <dbReference type="Proteomes" id="UP001344906"/>
    </source>
</evidence>
<proteinExistence type="predicted"/>
<dbReference type="Pfam" id="PF18950">
    <property type="entry name" value="DUF5694"/>
    <property type="match status" value="1"/>
</dbReference>
<dbReference type="EMBL" id="BSRI01000001">
    <property type="protein sequence ID" value="GLV53878.1"/>
    <property type="molecule type" value="Genomic_DNA"/>
</dbReference>